<dbReference type="EMBL" id="JAAMOB010000021">
    <property type="protein sequence ID" value="KAF4098843.1"/>
    <property type="molecule type" value="Genomic_DNA"/>
</dbReference>
<feature type="region of interest" description="Disordered" evidence="1">
    <location>
        <begin position="95"/>
        <end position="125"/>
    </location>
</feature>
<protein>
    <submittedName>
        <fullName evidence="2">Uncharacterized protein</fullName>
    </submittedName>
</protein>
<reference evidence="2 3" key="1">
    <citation type="submission" date="2020-04" db="EMBL/GenBank/DDBJ databases">
        <title>Chromosome-level genome assembly of a cyprinid fish Onychostoma macrolepis by integration of Nanopore Sequencing, Bionano and Hi-C technology.</title>
        <authorList>
            <person name="Wang D."/>
        </authorList>
    </citation>
    <scope>NUCLEOTIDE SEQUENCE [LARGE SCALE GENOMIC DNA]</scope>
    <source>
        <strain evidence="2">SWU-2019</strain>
        <tissue evidence="2">Muscle</tissue>
    </source>
</reference>
<gene>
    <name evidence="2" type="ORF">G5714_020873</name>
</gene>
<feature type="region of interest" description="Disordered" evidence="1">
    <location>
        <begin position="14"/>
        <end position="50"/>
    </location>
</feature>
<keyword evidence="3" id="KW-1185">Reference proteome</keyword>
<evidence type="ECO:0000313" key="2">
    <source>
        <dbReference type="EMBL" id="KAF4098843.1"/>
    </source>
</evidence>
<dbReference type="Proteomes" id="UP000579812">
    <property type="component" value="Unassembled WGS sequence"/>
</dbReference>
<organism evidence="2 3">
    <name type="scientific">Onychostoma macrolepis</name>
    <dbReference type="NCBI Taxonomy" id="369639"/>
    <lineage>
        <taxon>Eukaryota</taxon>
        <taxon>Metazoa</taxon>
        <taxon>Chordata</taxon>
        <taxon>Craniata</taxon>
        <taxon>Vertebrata</taxon>
        <taxon>Euteleostomi</taxon>
        <taxon>Actinopterygii</taxon>
        <taxon>Neopterygii</taxon>
        <taxon>Teleostei</taxon>
        <taxon>Ostariophysi</taxon>
        <taxon>Cypriniformes</taxon>
        <taxon>Cyprinidae</taxon>
        <taxon>Acrossocheilinae</taxon>
        <taxon>Onychostoma</taxon>
    </lineage>
</organism>
<sequence length="234" mass="25711">MNLACLRSRIGIFQEGDPPRSVPTSPRRKKQRNCGGSLSGMSGAQRPHTPLSLQRLTPPVCFIGRAPSLDVSGLVSLGASEDETVSLTASDADEWACSGEEPEAPPLSHLQNQRSLSSRKSQGFSRKLNSLKDSSQLFPTPSNSSKWWRCFNRARPVNSVCAPNYCCDSRPTYNKDQISSPYTHTCQFSACGRRTVISKACRTCLFSPFGQRAVITKDKDTHEGQFPARVSCPR</sequence>
<name>A0A7J6BWG0_9TELE</name>
<feature type="compositionally biased region" description="Polar residues" evidence="1">
    <location>
        <begin position="109"/>
        <end position="125"/>
    </location>
</feature>
<comment type="caution">
    <text evidence="2">The sequence shown here is derived from an EMBL/GenBank/DDBJ whole genome shotgun (WGS) entry which is preliminary data.</text>
</comment>
<proteinExistence type="predicted"/>
<dbReference type="AlphaFoldDB" id="A0A7J6BWG0"/>
<evidence type="ECO:0000256" key="1">
    <source>
        <dbReference type="SAM" id="MobiDB-lite"/>
    </source>
</evidence>
<evidence type="ECO:0000313" key="3">
    <source>
        <dbReference type="Proteomes" id="UP000579812"/>
    </source>
</evidence>
<accession>A0A7J6BWG0</accession>